<protein>
    <recommendedName>
        <fullName evidence="4">Methyl-accepting chemotaxis protein</fullName>
    </recommendedName>
</protein>
<organism evidence="2 3">
    <name type="scientific">Roseibium aggregatum</name>
    <dbReference type="NCBI Taxonomy" id="187304"/>
    <lineage>
        <taxon>Bacteria</taxon>
        <taxon>Pseudomonadati</taxon>
        <taxon>Pseudomonadota</taxon>
        <taxon>Alphaproteobacteria</taxon>
        <taxon>Hyphomicrobiales</taxon>
        <taxon>Stappiaceae</taxon>
        <taxon>Roseibium</taxon>
    </lineage>
</organism>
<evidence type="ECO:0008006" key="4">
    <source>
        <dbReference type="Google" id="ProtNLM"/>
    </source>
</evidence>
<dbReference type="Proteomes" id="UP000598467">
    <property type="component" value="Unassembled WGS sequence"/>
</dbReference>
<dbReference type="AlphaFoldDB" id="A0A926S3V0"/>
<dbReference type="Gene3D" id="1.10.287.950">
    <property type="entry name" value="Methyl-accepting chemotaxis protein"/>
    <property type="match status" value="1"/>
</dbReference>
<dbReference type="SUPFAM" id="SSF58104">
    <property type="entry name" value="Methyl-accepting chemotaxis protein (MCP) signaling domain"/>
    <property type="match status" value="1"/>
</dbReference>
<dbReference type="RefSeq" id="WP_190289395.1">
    <property type="nucleotide sequence ID" value="NZ_JABFCZ010000001.1"/>
</dbReference>
<dbReference type="EMBL" id="JABFCZ010000001">
    <property type="protein sequence ID" value="MBD1544716.1"/>
    <property type="molecule type" value="Genomic_DNA"/>
</dbReference>
<proteinExistence type="predicted"/>
<accession>A0A926S3V0</accession>
<name>A0A926S3V0_9HYPH</name>
<dbReference type="Gene3D" id="1.10.287.500">
    <property type="entry name" value="Helix hairpin bin"/>
    <property type="match status" value="1"/>
</dbReference>
<feature type="region of interest" description="Disordered" evidence="1">
    <location>
        <begin position="551"/>
        <end position="574"/>
    </location>
</feature>
<evidence type="ECO:0000256" key="1">
    <source>
        <dbReference type="SAM" id="MobiDB-lite"/>
    </source>
</evidence>
<reference evidence="2" key="1">
    <citation type="submission" date="2020-05" db="EMBL/GenBank/DDBJ databases">
        <title>Identification of trans-AT polyketide cluster in two marine bacteria, producers of a novel glutaramide-containing polyketide sesbanimide D and analogs.</title>
        <authorList>
            <person name="Kacar D."/>
            <person name="Rodriguez P."/>
            <person name="Canedo L."/>
            <person name="Gonzalez E."/>
            <person name="Galan B."/>
            <person name="De La Calle F."/>
            <person name="Garcia J.L."/>
        </authorList>
    </citation>
    <scope>NUCLEOTIDE SEQUENCE</scope>
    <source>
        <strain evidence="2">PHM038</strain>
    </source>
</reference>
<evidence type="ECO:0000313" key="2">
    <source>
        <dbReference type="EMBL" id="MBD1544716.1"/>
    </source>
</evidence>
<feature type="compositionally biased region" description="Acidic residues" evidence="1">
    <location>
        <begin position="563"/>
        <end position="574"/>
    </location>
</feature>
<gene>
    <name evidence="2" type="ORF">HK439_00440</name>
</gene>
<evidence type="ECO:0000313" key="3">
    <source>
        <dbReference type="Proteomes" id="UP000598467"/>
    </source>
</evidence>
<comment type="caution">
    <text evidence="2">The sequence shown here is derived from an EMBL/GenBank/DDBJ whole genome shotgun (WGS) entry which is preliminary data.</text>
</comment>
<sequence length="574" mass="60964">MNFVASHNNQLALAADRLEVARSGIEERFLKGGEALMSVNDILTRLIEAISQIAGALDAGAADGMSTDLKAMVQQLQGLADAEQARQDNLAVILSESSAAYPVVGMMNKALNYLSTCATATRITGAGLGELTGFADDISSYVDSASQQIVNFSKKVERLNGQLTQACADGQQITSSYVDVVPHVSGTLTAATDSIGSRRAELAQVATQVGTLAEGIRSKVARVLSALQIGDVTRQRIEHVQAGIEIMEELAAPSFGDGASDHFEVTAQRLLLAQVQALAADFDQQTRDIVAIIHGFAEDGDAILALRERAAGAGENADGNIMGEAEKAIGTARSLVKDMEATGRKAREARTATLEIVSDLLGNAGSIGNLRDVRDDIRCLSINAYLRCHRLGSQGRSVGVIATEIGLFAEKLGTFADDILRQLSGMEQSASRLEDTDTDERGALSNGLDEAIVFLRRANEKMEHHLAELSRHGEAAAGTISRIAGELDFNSDLGTLLQETATFLKPQSGSASACEAEADPRLAEFSERLFALYTMASERDVHQSVIPVDAASNPEQAGHGSEQSDEDLFEDALF</sequence>